<evidence type="ECO:0000313" key="4">
    <source>
        <dbReference type="Proteomes" id="UP000245890"/>
    </source>
</evidence>
<dbReference type="InterPro" id="IPR029045">
    <property type="entry name" value="ClpP/crotonase-like_dom_sf"/>
</dbReference>
<dbReference type="GO" id="GO:0006508">
    <property type="term" value="P:proteolysis"/>
    <property type="evidence" value="ECO:0007669"/>
    <property type="project" value="InterPro"/>
</dbReference>
<dbReference type="EMBL" id="QENQ01000001">
    <property type="protein sequence ID" value="PVX29150.1"/>
    <property type="molecule type" value="Genomic_DNA"/>
</dbReference>
<name>A0A2U0SCV8_9SPHN</name>
<protein>
    <recommendedName>
        <fullName evidence="2">Tail specific protease domain-containing protein</fullName>
    </recommendedName>
</protein>
<gene>
    <name evidence="3" type="ORF">DD559_07235</name>
</gene>
<dbReference type="InterPro" id="IPR005151">
    <property type="entry name" value="Tail-specific_protease"/>
</dbReference>
<sequence>MTSPRTRGSMKLLAAMCILGLSLQVASAQDVGSGFRRADWLEDFQQLKARLEREYVNLAWMGSPQSGIDVPRLERRTRDALATAATDSEAEKALLDFVAGFRDGHLSPLPRLTAPTVAVAAEPEDAALVPGDARTGCAALGYAATSPIAFSLPFESLPGFVLLGDGLGAPFRSGLIPGPDGRRIGIVRIQAFRSTAFPVTCTRAWAALEAAGKPLARRAIEDGASDLWFAALAEALAKLREQKAVAVLVDVGNNSGGDDSGDWMPRMFTDRTVTSAPLWMIDAPVSAKYFDEQIRSMNRGLAAKPEADAVRGLEQARSFFEAAKARIGKQRCDLSWVWTEQRPWNRDGCNNLLAAGSAGGFMRSLPKGAYGDRELASRLSWSAAIAPNFGAWTGPVYVLADKRSFSAAEMFVATMKDNGIAKVLGARTGGDGCGFMADGDPLVLTHSQLRFRVPNCMRLRADGTDEVAGIAPDFPIVPMQGESARARAGRALAVIAGDLSTAR</sequence>
<evidence type="ECO:0000313" key="3">
    <source>
        <dbReference type="EMBL" id="PVX29150.1"/>
    </source>
</evidence>
<proteinExistence type="predicted"/>
<reference evidence="3 4" key="1">
    <citation type="submission" date="2018-05" db="EMBL/GenBank/DDBJ databases">
        <title>Description of Sphingomonas pokkalii sp nov, isolated from the rhizosphere of saline tolerant pokkali rice and its draft genome analysis.</title>
        <authorList>
            <person name="Menon R."/>
            <person name="Kumari S."/>
            <person name="Rameshkumar N."/>
        </authorList>
    </citation>
    <scope>NUCLEOTIDE SEQUENCE [LARGE SCALE GENOMIC DNA]</scope>
    <source>
        <strain evidence="3 4">L3B27</strain>
    </source>
</reference>
<accession>A0A2U0SCV8</accession>
<dbReference type="Gene3D" id="3.90.226.10">
    <property type="entry name" value="2-enoyl-CoA Hydratase, Chain A, domain 1"/>
    <property type="match status" value="1"/>
</dbReference>
<dbReference type="AlphaFoldDB" id="A0A2U0SCV8"/>
<feature type="domain" description="Tail specific protease" evidence="2">
    <location>
        <begin position="389"/>
        <end position="475"/>
    </location>
</feature>
<dbReference type="OrthoDB" id="7210007at2"/>
<organism evidence="3 4">
    <name type="scientific">Sphingomonas pokkalii</name>
    <dbReference type="NCBI Taxonomy" id="2175090"/>
    <lineage>
        <taxon>Bacteria</taxon>
        <taxon>Pseudomonadati</taxon>
        <taxon>Pseudomonadota</taxon>
        <taxon>Alphaproteobacteria</taxon>
        <taxon>Sphingomonadales</taxon>
        <taxon>Sphingomonadaceae</taxon>
        <taxon>Sphingomonas</taxon>
    </lineage>
</organism>
<dbReference type="Pfam" id="PF03572">
    <property type="entry name" value="Peptidase_S41"/>
    <property type="match status" value="1"/>
</dbReference>
<dbReference type="Proteomes" id="UP000245890">
    <property type="component" value="Unassembled WGS sequence"/>
</dbReference>
<dbReference type="PANTHER" id="PTHR32060:SF22">
    <property type="entry name" value="CARBOXYL-TERMINAL-PROCESSING PEPTIDASE 3, CHLOROPLASTIC"/>
    <property type="match status" value="1"/>
</dbReference>
<feature type="signal peptide" evidence="1">
    <location>
        <begin position="1"/>
        <end position="28"/>
    </location>
</feature>
<evidence type="ECO:0000256" key="1">
    <source>
        <dbReference type="SAM" id="SignalP"/>
    </source>
</evidence>
<evidence type="ECO:0000259" key="2">
    <source>
        <dbReference type="Pfam" id="PF03572"/>
    </source>
</evidence>
<comment type="caution">
    <text evidence="3">The sequence shown here is derived from an EMBL/GenBank/DDBJ whole genome shotgun (WGS) entry which is preliminary data.</text>
</comment>
<feature type="chain" id="PRO_5015749134" description="Tail specific protease domain-containing protein" evidence="1">
    <location>
        <begin position="29"/>
        <end position="503"/>
    </location>
</feature>
<dbReference type="SUPFAM" id="SSF52096">
    <property type="entry name" value="ClpP/crotonase"/>
    <property type="match status" value="1"/>
</dbReference>
<keyword evidence="1" id="KW-0732">Signal</keyword>
<dbReference type="PANTHER" id="PTHR32060">
    <property type="entry name" value="TAIL-SPECIFIC PROTEASE"/>
    <property type="match status" value="1"/>
</dbReference>
<keyword evidence="4" id="KW-1185">Reference proteome</keyword>
<dbReference type="GO" id="GO:0004175">
    <property type="term" value="F:endopeptidase activity"/>
    <property type="evidence" value="ECO:0007669"/>
    <property type="project" value="TreeGrafter"/>
</dbReference>
<dbReference type="GO" id="GO:0008236">
    <property type="term" value="F:serine-type peptidase activity"/>
    <property type="evidence" value="ECO:0007669"/>
    <property type="project" value="InterPro"/>
</dbReference>